<dbReference type="EMBL" id="SSOP01000016">
    <property type="protein sequence ID" value="KAB5594778.1"/>
    <property type="molecule type" value="Genomic_DNA"/>
</dbReference>
<reference evidence="2 3" key="1">
    <citation type="journal article" date="2019" name="Fungal Biol. Biotechnol.">
        <title>Draft genome sequence of fastidious pathogen Ceratobasidium theobromae, which causes vascular-streak dieback in Theobroma cacao.</title>
        <authorList>
            <person name="Ali S.S."/>
            <person name="Asman A."/>
            <person name="Shao J."/>
            <person name="Firmansyah A.P."/>
            <person name="Susilo A.W."/>
            <person name="Rosmana A."/>
            <person name="McMahon P."/>
            <person name="Junaid M."/>
            <person name="Guest D."/>
            <person name="Kheng T.Y."/>
            <person name="Meinhardt L.W."/>
            <person name="Bailey B.A."/>
        </authorList>
    </citation>
    <scope>NUCLEOTIDE SEQUENCE [LARGE SCALE GENOMIC DNA]</scope>
    <source>
        <strain evidence="2 3">CT2</strain>
    </source>
</reference>
<feature type="transmembrane region" description="Helical" evidence="1">
    <location>
        <begin position="84"/>
        <end position="110"/>
    </location>
</feature>
<feature type="transmembrane region" description="Helical" evidence="1">
    <location>
        <begin position="6"/>
        <end position="27"/>
    </location>
</feature>
<proteinExistence type="predicted"/>
<keyword evidence="1" id="KW-1133">Transmembrane helix</keyword>
<accession>A0A5N5QT03</accession>
<organism evidence="2 3">
    <name type="scientific">Ceratobasidium theobromae</name>
    <dbReference type="NCBI Taxonomy" id="1582974"/>
    <lineage>
        <taxon>Eukaryota</taxon>
        <taxon>Fungi</taxon>
        <taxon>Dikarya</taxon>
        <taxon>Basidiomycota</taxon>
        <taxon>Agaricomycotina</taxon>
        <taxon>Agaricomycetes</taxon>
        <taxon>Cantharellales</taxon>
        <taxon>Ceratobasidiaceae</taxon>
        <taxon>Ceratobasidium</taxon>
    </lineage>
</organism>
<evidence type="ECO:0000256" key="1">
    <source>
        <dbReference type="SAM" id="Phobius"/>
    </source>
</evidence>
<keyword evidence="3" id="KW-1185">Reference proteome</keyword>
<gene>
    <name evidence="2" type="ORF">CTheo_1757</name>
</gene>
<feature type="transmembrane region" description="Helical" evidence="1">
    <location>
        <begin position="34"/>
        <end position="57"/>
    </location>
</feature>
<evidence type="ECO:0000313" key="2">
    <source>
        <dbReference type="EMBL" id="KAB5594778.1"/>
    </source>
</evidence>
<feature type="transmembrane region" description="Helical" evidence="1">
    <location>
        <begin position="122"/>
        <end position="143"/>
    </location>
</feature>
<evidence type="ECO:0000313" key="3">
    <source>
        <dbReference type="Proteomes" id="UP000383932"/>
    </source>
</evidence>
<sequence>MLEIAYACYFFATILSSLLTVAVIRVLPQVPPHFIPITLSLVLALPLIFYLLTLIPVRHQLLLVSPRANDQRDVSCDSADTPRIIPITILTCFSSIQRYFALIIFTRVHLGHPYAWAIEHMYALAMVELAVVLALGIGFWKVWPVSNLDEEKGGMEPQVGCPGRDMEKQ</sequence>
<evidence type="ECO:0008006" key="4">
    <source>
        <dbReference type="Google" id="ProtNLM"/>
    </source>
</evidence>
<name>A0A5N5QT03_9AGAM</name>
<dbReference type="AlphaFoldDB" id="A0A5N5QT03"/>
<comment type="caution">
    <text evidence="2">The sequence shown here is derived from an EMBL/GenBank/DDBJ whole genome shotgun (WGS) entry which is preliminary data.</text>
</comment>
<protein>
    <recommendedName>
        <fullName evidence="4">Transmembrane protein</fullName>
    </recommendedName>
</protein>
<dbReference type="Proteomes" id="UP000383932">
    <property type="component" value="Unassembled WGS sequence"/>
</dbReference>
<keyword evidence="1" id="KW-0472">Membrane</keyword>
<keyword evidence="1" id="KW-0812">Transmembrane</keyword>